<proteinExistence type="predicted"/>
<protein>
    <recommendedName>
        <fullName evidence="2">Phosphatidic acid phosphatase type 2/haloperoxidase domain-containing protein</fullName>
    </recommendedName>
</protein>
<dbReference type="Gene3D" id="1.10.606.10">
    <property type="entry name" value="Vanadium-containing Chloroperoxidase, domain 2"/>
    <property type="match status" value="1"/>
</dbReference>
<evidence type="ECO:0008006" key="2">
    <source>
        <dbReference type="Google" id="ProtNLM"/>
    </source>
</evidence>
<organism evidence="1">
    <name type="scientific">Ditylum brightwellii</name>
    <dbReference type="NCBI Taxonomy" id="49249"/>
    <lineage>
        <taxon>Eukaryota</taxon>
        <taxon>Sar</taxon>
        <taxon>Stramenopiles</taxon>
        <taxon>Ochrophyta</taxon>
        <taxon>Bacillariophyta</taxon>
        <taxon>Mediophyceae</taxon>
        <taxon>Lithodesmiophycidae</taxon>
        <taxon>Lithodesmiales</taxon>
        <taxon>Lithodesmiaceae</taxon>
        <taxon>Ditylum</taxon>
    </lineage>
</organism>
<dbReference type="GO" id="GO:0004601">
    <property type="term" value="F:peroxidase activity"/>
    <property type="evidence" value="ECO:0007669"/>
    <property type="project" value="InterPro"/>
</dbReference>
<name>A0A7S4QKK9_9STRA</name>
<dbReference type="AlphaFoldDB" id="A0A7S4QKK9"/>
<dbReference type="InterPro" id="IPR016119">
    <property type="entry name" value="Br/Cl_peroxidase_C"/>
</dbReference>
<dbReference type="InterPro" id="IPR036938">
    <property type="entry name" value="PAP2/HPO_sf"/>
</dbReference>
<dbReference type="SUPFAM" id="SSF48317">
    <property type="entry name" value="Acid phosphatase/Vanadium-dependent haloperoxidase"/>
    <property type="match status" value="1"/>
</dbReference>
<dbReference type="PANTHER" id="PTHR34599:SF1">
    <property type="entry name" value="PHOSPHATIDIC ACID PHOSPHATASE TYPE 2_HALOPEROXIDASE DOMAIN-CONTAINING PROTEIN"/>
    <property type="match status" value="1"/>
</dbReference>
<dbReference type="InterPro" id="IPR052559">
    <property type="entry name" value="V-haloperoxidase"/>
</dbReference>
<reference evidence="1" key="1">
    <citation type="submission" date="2021-01" db="EMBL/GenBank/DDBJ databases">
        <authorList>
            <person name="Corre E."/>
            <person name="Pelletier E."/>
            <person name="Niang G."/>
            <person name="Scheremetjew M."/>
            <person name="Finn R."/>
            <person name="Kale V."/>
            <person name="Holt S."/>
            <person name="Cochrane G."/>
            <person name="Meng A."/>
            <person name="Brown T."/>
            <person name="Cohen L."/>
        </authorList>
    </citation>
    <scope>NUCLEOTIDE SEQUENCE</scope>
    <source>
        <strain evidence="1">GSO104</strain>
    </source>
</reference>
<dbReference type="PROSITE" id="PS51257">
    <property type="entry name" value="PROKAR_LIPOPROTEIN"/>
    <property type="match status" value="1"/>
</dbReference>
<dbReference type="PANTHER" id="PTHR34599">
    <property type="entry name" value="PEROXIDASE-RELATED"/>
    <property type="match status" value="1"/>
</dbReference>
<sequence>MTKSGSPTHPSYPGGHATSAGACTTILKIWLDPHATRCWPGYIVEADRSGLNLKNYTGPEFEGAPIPNDKKENCLTVTGELNKLAHNVAMGRDFSGVHWRVDDVNGIRLGEKVAIHYMQNELDRQPECASRKFKSFDGDFVYITKSGCDPEYESIL</sequence>
<dbReference type="EMBL" id="HBNS01004417">
    <property type="protein sequence ID" value="CAE4585200.1"/>
    <property type="molecule type" value="Transcribed_RNA"/>
</dbReference>
<accession>A0A7S4QKK9</accession>
<evidence type="ECO:0000313" key="1">
    <source>
        <dbReference type="EMBL" id="CAE4585200.1"/>
    </source>
</evidence>
<gene>
    <name evidence="1" type="ORF">DBRI00130_LOCUS3576</name>
</gene>